<dbReference type="Proteomes" id="UP000077266">
    <property type="component" value="Unassembled WGS sequence"/>
</dbReference>
<evidence type="ECO:0000313" key="4">
    <source>
        <dbReference type="Proteomes" id="UP000077266"/>
    </source>
</evidence>
<evidence type="ECO:0000313" key="3">
    <source>
        <dbReference type="EMBL" id="KZV81131.1"/>
    </source>
</evidence>
<keyword evidence="1" id="KW-0175">Coiled coil</keyword>
<proteinExistence type="predicted"/>
<feature type="coiled-coil region" evidence="1">
    <location>
        <begin position="212"/>
        <end position="267"/>
    </location>
</feature>
<sequence length="292" mass="32999">MACALLDPIIDACAFWIPVIAYLHWFPARLRAASRAMFHAPYANIEGDLVAKGEAYDEEHNANVLLRYQLQEVRTRLQLREATIAEHEWIVDAHARLQERNTELVEELSRATEVNRWALEDRDEEIRRLHANEEDLRYELLQAKEAGDRAILEKDTRIERLHELVQSLQGSANLGALLFSFLLGTLPFGTLVYERLRDAVCIIFQLVPIASLQHAERLLQATAQDAHTLQSELLEADHDVLELGARVKGLAGQLAAARQRIQELEQREEMGHTAAPPSYEAWSAPGHGGAQL</sequence>
<gene>
    <name evidence="3" type="ORF">EXIGLDRAFT_844869</name>
</gene>
<evidence type="ECO:0000256" key="2">
    <source>
        <dbReference type="SAM" id="MobiDB-lite"/>
    </source>
</evidence>
<name>A0A165BRS7_EXIGL</name>
<dbReference type="EMBL" id="KV426414">
    <property type="protein sequence ID" value="KZV81131.1"/>
    <property type="molecule type" value="Genomic_DNA"/>
</dbReference>
<dbReference type="InParanoid" id="A0A165BRS7"/>
<evidence type="ECO:0000256" key="1">
    <source>
        <dbReference type="SAM" id="Coils"/>
    </source>
</evidence>
<organism evidence="3 4">
    <name type="scientific">Exidia glandulosa HHB12029</name>
    <dbReference type="NCBI Taxonomy" id="1314781"/>
    <lineage>
        <taxon>Eukaryota</taxon>
        <taxon>Fungi</taxon>
        <taxon>Dikarya</taxon>
        <taxon>Basidiomycota</taxon>
        <taxon>Agaricomycotina</taxon>
        <taxon>Agaricomycetes</taxon>
        <taxon>Auriculariales</taxon>
        <taxon>Exidiaceae</taxon>
        <taxon>Exidia</taxon>
    </lineage>
</organism>
<feature type="region of interest" description="Disordered" evidence="2">
    <location>
        <begin position="267"/>
        <end position="292"/>
    </location>
</feature>
<reference evidence="3 4" key="1">
    <citation type="journal article" date="2016" name="Mol. Biol. Evol.">
        <title>Comparative Genomics of Early-Diverging Mushroom-Forming Fungi Provides Insights into the Origins of Lignocellulose Decay Capabilities.</title>
        <authorList>
            <person name="Nagy L.G."/>
            <person name="Riley R."/>
            <person name="Tritt A."/>
            <person name="Adam C."/>
            <person name="Daum C."/>
            <person name="Floudas D."/>
            <person name="Sun H."/>
            <person name="Yadav J.S."/>
            <person name="Pangilinan J."/>
            <person name="Larsson K.H."/>
            <person name="Matsuura K."/>
            <person name="Barry K."/>
            <person name="Labutti K."/>
            <person name="Kuo R."/>
            <person name="Ohm R.A."/>
            <person name="Bhattacharya S.S."/>
            <person name="Shirouzu T."/>
            <person name="Yoshinaga Y."/>
            <person name="Martin F.M."/>
            <person name="Grigoriev I.V."/>
            <person name="Hibbett D.S."/>
        </authorList>
    </citation>
    <scope>NUCLEOTIDE SEQUENCE [LARGE SCALE GENOMIC DNA]</scope>
    <source>
        <strain evidence="3 4">HHB12029</strain>
    </source>
</reference>
<keyword evidence="4" id="KW-1185">Reference proteome</keyword>
<dbReference type="AlphaFoldDB" id="A0A165BRS7"/>
<protein>
    <submittedName>
        <fullName evidence="3">Uncharacterized protein</fullName>
    </submittedName>
</protein>
<accession>A0A165BRS7</accession>